<name>A0A5B7GAG4_PORTR</name>
<protein>
    <submittedName>
        <fullName evidence="1">Uncharacterized protein</fullName>
    </submittedName>
</protein>
<accession>A0A5B7GAG4</accession>
<comment type="caution">
    <text evidence="1">The sequence shown here is derived from an EMBL/GenBank/DDBJ whole genome shotgun (WGS) entry which is preliminary data.</text>
</comment>
<proteinExistence type="predicted"/>
<organism evidence="1 2">
    <name type="scientific">Portunus trituberculatus</name>
    <name type="common">Swimming crab</name>
    <name type="synonym">Neptunus trituberculatus</name>
    <dbReference type="NCBI Taxonomy" id="210409"/>
    <lineage>
        <taxon>Eukaryota</taxon>
        <taxon>Metazoa</taxon>
        <taxon>Ecdysozoa</taxon>
        <taxon>Arthropoda</taxon>
        <taxon>Crustacea</taxon>
        <taxon>Multicrustacea</taxon>
        <taxon>Malacostraca</taxon>
        <taxon>Eumalacostraca</taxon>
        <taxon>Eucarida</taxon>
        <taxon>Decapoda</taxon>
        <taxon>Pleocyemata</taxon>
        <taxon>Brachyura</taxon>
        <taxon>Eubrachyura</taxon>
        <taxon>Portunoidea</taxon>
        <taxon>Portunidae</taxon>
        <taxon>Portuninae</taxon>
        <taxon>Portunus</taxon>
    </lineage>
</organism>
<evidence type="ECO:0000313" key="1">
    <source>
        <dbReference type="EMBL" id="MPC54263.1"/>
    </source>
</evidence>
<keyword evidence="2" id="KW-1185">Reference proteome</keyword>
<dbReference type="EMBL" id="VSRR010012227">
    <property type="protein sequence ID" value="MPC54263.1"/>
    <property type="molecule type" value="Genomic_DNA"/>
</dbReference>
<dbReference type="Proteomes" id="UP000324222">
    <property type="component" value="Unassembled WGS sequence"/>
</dbReference>
<gene>
    <name evidence="1" type="ORF">E2C01_048173</name>
</gene>
<reference evidence="1 2" key="1">
    <citation type="submission" date="2019-05" db="EMBL/GenBank/DDBJ databases">
        <title>Another draft genome of Portunus trituberculatus and its Hox gene families provides insights of decapod evolution.</title>
        <authorList>
            <person name="Jeong J.-H."/>
            <person name="Song I."/>
            <person name="Kim S."/>
            <person name="Choi T."/>
            <person name="Kim D."/>
            <person name="Ryu S."/>
            <person name="Kim W."/>
        </authorList>
    </citation>
    <scope>NUCLEOTIDE SEQUENCE [LARGE SCALE GENOMIC DNA]</scope>
    <source>
        <tissue evidence="1">Muscle</tissue>
    </source>
</reference>
<dbReference type="AlphaFoldDB" id="A0A5B7GAG4"/>
<evidence type="ECO:0000313" key="2">
    <source>
        <dbReference type="Proteomes" id="UP000324222"/>
    </source>
</evidence>
<sequence>MELKCDIRLCVDVARLTYQVLAEGGQLDKLVVPGRMRMCPDSETIQLPSAYGEKSCISFHVML</sequence>